<dbReference type="Gene3D" id="1.10.630.10">
    <property type="entry name" value="Cytochrome P450"/>
    <property type="match status" value="1"/>
</dbReference>
<dbReference type="SUPFAM" id="SSF48264">
    <property type="entry name" value="Cytochrome P450"/>
    <property type="match status" value="1"/>
</dbReference>
<evidence type="ECO:0000256" key="5">
    <source>
        <dbReference type="ARBA" id="ARBA00023004"/>
    </source>
</evidence>
<dbReference type="GO" id="GO:0005506">
    <property type="term" value="F:iron ion binding"/>
    <property type="evidence" value="ECO:0007669"/>
    <property type="project" value="InterPro"/>
</dbReference>
<dbReference type="InterPro" id="IPR002403">
    <property type="entry name" value="Cyt_P450_E_grp-IV"/>
</dbReference>
<dbReference type="InterPro" id="IPR036396">
    <property type="entry name" value="Cyt_P450_sf"/>
</dbReference>
<sequence length="248" mass="27766">MLFTLEDTKLSRGGQAIAMLPLIWAINSNAIPCTIWILLEALKRPGMFQRLRKEVAPSMRTDDSGKLTIDIPSLLANSPLLYAMYLETLRACTSSTVTRRVAEDTECDGYILKTGSHIMSPSWLPAHGAMWDVPGHPAKQFWPERFIEMPKHAPRNPDEKTAYETAMRPENFFPYGGGNVICSGRFFAKQEIMAAVAIFITKFDIEFQGWVTLRGKTSDREARPDETLAGAGVLPPDRDMMVSVKRIS</sequence>
<gene>
    <name evidence="8" type="ORF">BJ875DRAFT_366305</name>
</gene>
<keyword evidence="7" id="KW-0812">Transmembrane</keyword>
<proteinExistence type="inferred from homology"/>
<evidence type="ECO:0000313" key="9">
    <source>
        <dbReference type="Proteomes" id="UP000824998"/>
    </source>
</evidence>
<evidence type="ECO:0000256" key="6">
    <source>
        <dbReference type="PIRSR" id="PIRSR602403-1"/>
    </source>
</evidence>
<name>A0A9P8CA73_9HELO</name>
<keyword evidence="3 6" id="KW-0349">Heme</keyword>
<keyword evidence="7" id="KW-1133">Transmembrane helix</keyword>
<feature type="transmembrane region" description="Helical" evidence="7">
    <location>
        <begin position="20"/>
        <end position="42"/>
    </location>
</feature>
<dbReference type="GO" id="GO:0016705">
    <property type="term" value="F:oxidoreductase activity, acting on paired donors, with incorporation or reduction of molecular oxygen"/>
    <property type="evidence" value="ECO:0007669"/>
    <property type="project" value="InterPro"/>
</dbReference>
<evidence type="ECO:0000256" key="1">
    <source>
        <dbReference type="ARBA" id="ARBA00001971"/>
    </source>
</evidence>
<comment type="caution">
    <text evidence="8">The sequence shown here is derived from an EMBL/GenBank/DDBJ whole genome shotgun (WGS) entry which is preliminary data.</text>
</comment>
<dbReference type="Pfam" id="PF00067">
    <property type="entry name" value="p450"/>
    <property type="match status" value="1"/>
</dbReference>
<dbReference type="PANTHER" id="PTHR24304">
    <property type="entry name" value="CYTOCHROME P450 FAMILY 7"/>
    <property type="match status" value="1"/>
</dbReference>
<dbReference type="OrthoDB" id="3366823at2759"/>
<keyword evidence="4 6" id="KW-0479">Metal-binding</keyword>
<dbReference type="PANTHER" id="PTHR24304:SF2">
    <property type="entry name" value="24-HYDROXYCHOLESTEROL 7-ALPHA-HYDROXYLASE"/>
    <property type="match status" value="1"/>
</dbReference>
<keyword evidence="9" id="KW-1185">Reference proteome</keyword>
<dbReference type="PRINTS" id="PR00465">
    <property type="entry name" value="EP450IV"/>
</dbReference>
<keyword evidence="5 6" id="KW-0408">Iron</keyword>
<evidence type="ECO:0000256" key="3">
    <source>
        <dbReference type="ARBA" id="ARBA00022617"/>
    </source>
</evidence>
<evidence type="ECO:0000313" key="8">
    <source>
        <dbReference type="EMBL" id="KAG9239205.1"/>
    </source>
</evidence>
<dbReference type="EMBL" id="MU251361">
    <property type="protein sequence ID" value="KAG9239205.1"/>
    <property type="molecule type" value="Genomic_DNA"/>
</dbReference>
<dbReference type="GO" id="GO:0008395">
    <property type="term" value="F:steroid hydroxylase activity"/>
    <property type="evidence" value="ECO:0007669"/>
    <property type="project" value="TreeGrafter"/>
</dbReference>
<evidence type="ECO:0000256" key="7">
    <source>
        <dbReference type="SAM" id="Phobius"/>
    </source>
</evidence>
<keyword evidence="7" id="KW-0472">Membrane</keyword>
<dbReference type="InterPro" id="IPR001128">
    <property type="entry name" value="Cyt_P450"/>
</dbReference>
<evidence type="ECO:0000256" key="4">
    <source>
        <dbReference type="ARBA" id="ARBA00022723"/>
    </source>
</evidence>
<dbReference type="Proteomes" id="UP000824998">
    <property type="component" value="Unassembled WGS sequence"/>
</dbReference>
<feature type="binding site" description="axial binding residue" evidence="6">
    <location>
        <position position="182"/>
    </location>
    <ligand>
        <name>heme</name>
        <dbReference type="ChEBI" id="CHEBI:30413"/>
    </ligand>
    <ligandPart>
        <name>Fe</name>
        <dbReference type="ChEBI" id="CHEBI:18248"/>
    </ligandPart>
</feature>
<evidence type="ECO:0000256" key="2">
    <source>
        <dbReference type="ARBA" id="ARBA00010617"/>
    </source>
</evidence>
<accession>A0A9P8CA73</accession>
<organism evidence="8 9">
    <name type="scientific">Amylocarpus encephaloides</name>
    <dbReference type="NCBI Taxonomy" id="45428"/>
    <lineage>
        <taxon>Eukaryota</taxon>
        <taxon>Fungi</taxon>
        <taxon>Dikarya</taxon>
        <taxon>Ascomycota</taxon>
        <taxon>Pezizomycotina</taxon>
        <taxon>Leotiomycetes</taxon>
        <taxon>Helotiales</taxon>
        <taxon>Helotiales incertae sedis</taxon>
        <taxon>Amylocarpus</taxon>
    </lineage>
</organism>
<protein>
    <submittedName>
        <fullName evidence="8">Cholesterol 7-alpha-monooxygenase</fullName>
    </submittedName>
</protein>
<comment type="cofactor">
    <cofactor evidence="1 6">
        <name>heme</name>
        <dbReference type="ChEBI" id="CHEBI:30413"/>
    </cofactor>
</comment>
<comment type="similarity">
    <text evidence="2">Belongs to the cytochrome P450 family.</text>
</comment>
<dbReference type="InterPro" id="IPR050529">
    <property type="entry name" value="CYP450_sterol_14alpha_dmase"/>
</dbReference>
<reference evidence="8" key="1">
    <citation type="journal article" date="2021" name="IMA Fungus">
        <title>Genomic characterization of three marine fungi, including Emericellopsis atlantica sp. nov. with signatures of a generalist lifestyle and marine biomass degradation.</title>
        <authorList>
            <person name="Hagestad O.C."/>
            <person name="Hou L."/>
            <person name="Andersen J.H."/>
            <person name="Hansen E.H."/>
            <person name="Altermark B."/>
            <person name="Li C."/>
            <person name="Kuhnert E."/>
            <person name="Cox R.J."/>
            <person name="Crous P.W."/>
            <person name="Spatafora J.W."/>
            <person name="Lail K."/>
            <person name="Amirebrahimi M."/>
            <person name="Lipzen A."/>
            <person name="Pangilinan J."/>
            <person name="Andreopoulos W."/>
            <person name="Hayes R.D."/>
            <person name="Ng V."/>
            <person name="Grigoriev I.V."/>
            <person name="Jackson S.A."/>
            <person name="Sutton T.D.S."/>
            <person name="Dobson A.D.W."/>
            <person name="Rama T."/>
        </authorList>
    </citation>
    <scope>NUCLEOTIDE SEQUENCE</scope>
    <source>
        <strain evidence="8">TRa018bII</strain>
    </source>
</reference>
<dbReference type="AlphaFoldDB" id="A0A9P8CA73"/>
<dbReference type="GO" id="GO:0020037">
    <property type="term" value="F:heme binding"/>
    <property type="evidence" value="ECO:0007669"/>
    <property type="project" value="InterPro"/>
</dbReference>